<dbReference type="Proteomes" id="UP001331761">
    <property type="component" value="Unassembled WGS sequence"/>
</dbReference>
<reference evidence="1 2" key="1">
    <citation type="submission" date="2019-10" db="EMBL/GenBank/DDBJ databases">
        <title>Assembly and Annotation for the nematode Trichostrongylus colubriformis.</title>
        <authorList>
            <person name="Martin J."/>
        </authorList>
    </citation>
    <scope>NUCLEOTIDE SEQUENCE [LARGE SCALE GENOMIC DNA]</scope>
    <source>
        <strain evidence="1">G859</strain>
        <tissue evidence="1">Whole worm</tissue>
    </source>
</reference>
<protein>
    <submittedName>
        <fullName evidence="1">Uncharacterized protein</fullName>
    </submittedName>
</protein>
<accession>A0AAN8FDC7</accession>
<comment type="caution">
    <text evidence="1">The sequence shown here is derived from an EMBL/GenBank/DDBJ whole genome shotgun (WGS) entry which is preliminary data.</text>
</comment>
<gene>
    <name evidence="1" type="ORF">GCK32_018062</name>
</gene>
<sequence>MFTTTWTMKKSIISATSSEPIRSMMKLILSNKSPNSQKM</sequence>
<evidence type="ECO:0000313" key="2">
    <source>
        <dbReference type="Proteomes" id="UP001331761"/>
    </source>
</evidence>
<dbReference type="AlphaFoldDB" id="A0AAN8FDC7"/>
<organism evidence="1 2">
    <name type="scientific">Trichostrongylus colubriformis</name>
    <name type="common">Black scour worm</name>
    <dbReference type="NCBI Taxonomy" id="6319"/>
    <lineage>
        <taxon>Eukaryota</taxon>
        <taxon>Metazoa</taxon>
        <taxon>Ecdysozoa</taxon>
        <taxon>Nematoda</taxon>
        <taxon>Chromadorea</taxon>
        <taxon>Rhabditida</taxon>
        <taxon>Rhabditina</taxon>
        <taxon>Rhabditomorpha</taxon>
        <taxon>Strongyloidea</taxon>
        <taxon>Trichostrongylidae</taxon>
        <taxon>Trichostrongylus</taxon>
    </lineage>
</organism>
<keyword evidence="2" id="KW-1185">Reference proteome</keyword>
<name>A0AAN8FDC7_TRICO</name>
<dbReference type="EMBL" id="WIXE01011616">
    <property type="protein sequence ID" value="KAK5976627.1"/>
    <property type="molecule type" value="Genomic_DNA"/>
</dbReference>
<proteinExistence type="predicted"/>
<evidence type="ECO:0000313" key="1">
    <source>
        <dbReference type="EMBL" id="KAK5976627.1"/>
    </source>
</evidence>